<dbReference type="PROSITE" id="PS50929">
    <property type="entry name" value="ABC_TM1F"/>
    <property type="match status" value="1"/>
</dbReference>
<dbReference type="PANTHER" id="PTHR43394">
    <property type="entry name" value="ATP-DEPENDENT PERMEASE MDL1, MITOCHONDRIAL"/>
    <property type="match status" value="1"/>
</dbReference>
<evidence type="ECO:0000256" key="6">
    <source>
        <dbReference type="ARBA" id="ARBA00023136"/>
    </source>
</evidence>
<dbReference type="AlphaFoldDB" id="A0A6S6R343"/>
<dbReference type="Gene3D" id="1.20.1560.10">
    <property type="entry name" value="ABC transporter type 1, transmembrane domain"/>
    <property type="match status" value="1"/>
</dbReference>
<organism evidence="7 8">
    <name type="scientific">Anaerocolumna cellulosilytica</name>
    <dbReference type="NCBI Taxonomy" id="433286"/>
    <lineage>
        <taxon>Bacteria</taxon>
        <taxon>Bacillati</taxon>
        <taxon>Bacillota</taxon>
        <taxon>Clostridia</taxon>
        <taxon>Lachnospirales</taxon>
        <taxon>Lachnospiraceae</taxon>
        <taxon>Anaerocolumna</taxon>
    </lineage>
</organism>
<dbReference type="Pfam" id="PF00005">
    <property type="entry name" value="ABC_tran"/>
    <property type="match status" value="1"/>
</dbReference>
<dbReference type="GO" id="GO:0005524">
    <property type="term" value="F:ATP binding"/>
    <property type="evidence" value="ECO:0007669"/>
    <property type="project" value="UniProtKB-KW"/>
</dbReference>
<dbReference type="KEGG" id="acel:acsn021_13190"/>
<gene>
    <name evidence="7" type="ORF">acsn021_13190</name>
</gene>
<keyword evidence="4 7" id="KW-0067">ATP-binding</keyword>
<evidence type="ECO:0000256" key="3">
    <source>
        <dbReference type="ARBA" id="ARBA00022741"/>
    </source>
</evidence>
<dbReference type="InterPro" id="IPR003593">
    <property type="entry name" value="AAA+_ATPase"/>
</dbReference>
<dbReference type="InterPro" id="IPR017871">
    <property type="entry name" value="ABC_transporter-like_CS"/>
</dbReference>
<evidence type="ECO:0000313" key="8">
    <source>
        <dbReference type="Proteomes" id="UP000515561"/>
    </source>
</evidence>
<dbReference type="PROSITE" id="PS00211">
    <property type="entry name" value="ABC_TRANSPORTER_1"/>
    <property type="match status" value="1"/>
</dbReference>
<name>A0A6S6R343_9FIRM</name>
<evidence type="ECO:0000256" key="5">
    <source>
        <dbReference type="ARBA" id="ARBA00022989"/>
    </source>
</evidence>
<dbReference type="SMART" id="SM00382">
    <property type="entry name" value="AAA"/>
    <property type="match status" value="1"/>
</dbReference>
<dbReference type="GO" id="GO:0015421">
    <property type="term" value="F:ABC-type oligopeptide transporter activity"/>
    <property type="evidence" value="ECO:0007669"/>
    <property type="project" value="TreeGrafter"/>
</dbReference>
<dbReference type="EMBL" id="AP023367">
    <property type="protein sequence ID" value="BCJ93750.1"/>
    <property type="molecule type" value="Genomic_DNA"/>
</dbReference>
<evidence type="ECO:0000256" key="1">
    <source>
        <dbReference type="ARBA" id="ARBA00004651"/>
    </source>
</evidence>
<reference evidence="7 8" key="1">
    <citation type="journal article" date="2016" name="Int. J. Syst. Evol. Microbiol.">
        <title>Descriptions of Anaerotaenia torta gen. nov., sp. nov. and Anaerocolumna cellulosilytica gen. nov., sp. nov. isolated from a methanogenic reactor of cattle waste.</title>
        <authorList>
            <person name="Uek A."/>
            <person name="Ohtaki Y."/>
            <person name="Kaku N."/>
            <person name="Ueki K."/>
        </authorList>
    </citation>
    <scope>NUCLEOTIDE SEQUENCE [LARGE SCALE GENOMIC DNA]</scope>
    <source>
        <strain evidence="7 8">SN021</strain>
    </source>
</reference>
<dbReference type="InterPro" id="IPR011527">
    <property type="entry name" value="ABC1_TM_dom"/>
</dbReference>
<comment type="subcellular location">
    <subcellularLocation>
        <location evidence="1">Cell membrane</location>
        <topology evidence="1">Multi-pass membrane protein</topology>
    </subcellularLocation>
</comment>
<accession>A0A6S6R343</accession>
<dbReference type="InterPro" id="IPR036640">
    <property type="entry name" value="ABC1_TM_sf"/>
</dbReference>
<sequence length="600" mass="68597">MKLINKTYKMYDYIIISYKISKINTIGMAFLKTLSACLASIMVLVTSSFINNLISQNSIKNIKLNFLALLITIGLNWLTNAMYKFIHLKLLLKINETLTITITEKKGALAYSYIENPETWELMERIGDDPSERWIKGINNILDLLVFVIQALGLLIIIGSKNYIIASIILALLIPFFFISIKNGQEDYDAFETSSEYFRRAKYFRKLISSRDNVEERTLFQYNEFINRKWSNQFLKAIKVEMLANRKIFSRVHIGNIGILFITSLITFILVIPVKQGEMSTGLFIALIKGITSFITSISWKFALVMMELEKSRLYLKDVTAFSQLNEEQGITNLTASMGQEETLNSIEFINVSFCYPGTNKKILDNFTVILDGLKKYAFVGLNGAGKTTIIKLLTGLYDNYTGIIRINQKDIRDIEKPKLKAYFSIVYQDFARYEISIRENIILSYYGKGLFKEASNIQLETIMKNLGMDNLLINLKNGIDTKVGKLEEGSIDLSGGEWQKIAILRSLVNNAPIYILDEPTAALDPVSEYELYKIFYEIIKEKFAIFITHRLGAARIADEIIVINNGTIEEQGSHLELMKKNGLYASMFETQRSWYNEGN</sequence>
<dbReference type="SUPFAM" id="SSF90123">
    <property type="entry name" value="ABC transporter transmembrane region"/>
    <property type="match status" value="1"/>
</dbReference>
<dbReference type="PANTHER" id="PTHR43394:SF1">
    <property type="entry name" value="ATP-BINDING CASSETTE SUB-FAMILY B MEMBER 10, MITOCHONDRIAL"/>
    <property type="match status" value="1"/>
</dbReference>
<keyword evidence="3" id="KW-0547">Nucleotide-binding</keyword>
<keyword evidence="5" id="KW-1133">Transmembrane helix</keyword>
<dbReference type="InterPro" id="IPR003439">
    <property type="entry name" value="ABC_transporter-like_ATP-bd"/>
</dbReference>
<evidence type="ECO:0000313" key="7">
    <source>
        <dbReference type="EMBL" id="BCJ93750.1"/>
    </source>
</evidence>
<dbReference type="Gene3D" id="3.40.50.300">
    <property type="entry name" value="P-loop containing nucleotide triphosphate hydrolases"/>
    <property type="match status" value="1"/>
</dbReference>
<evidence type="ECO:0000256" key="4">
    <source>
        <dbReference type="ARBA" id="ARBA00022840"/>
    </source>
</evidence>
<keyword evidence="6" id="KW-0472">Membrane</keyword>
<dbReference type="GO" id="GO:0005886">
    <property type="term" value="C:plasma membrane"/>
    <property type="evidence" value="ECO:0007669"/>
    <property type="project" value="UniProtKB-SubCell"/>
</dbReference>
<dbReference type="PROSITE" id="PS50893">
    <property type="entry name" value="ABC_TRANSPORTER_2"/>
    <property type="match status" value="1"/>
</dbReference>
<evidence type="ECO:0000256" key="2">
    <source>
        <dbReference type="ARBA" id="ARBA00022692"/>
    </source>
</evidence>
<dbReference type="Proteomes" id="UP000515561">
    <property type="component" value="Chromosome"/>
</dbReference>
<dbReference type="InterPro" id="IPR027417">
    <property type="entry name" value="P-loop_NTPase"/>
</dbReference>
<protein>
    <submittedName>
        <fullName evidence="7">ABC transporter ATP-binding protein</fullName>
    </submittedName>
</protein>
<dbReference type="RefSeq" id="WP_184092431.1">
    <property type="nucleotide sequence ID" value="NZ_AP023367.1"/>
</dbReference>
<keyword evidence="2" id="KW-0812">Transmembrane</keyword>
<dbReference type="GO" id="GO:0016887">
    <property type="term" value="F:ATP hydrolysis activity"/>
    <property type="evidence" value="ECO:0007669"/>
    <property type="project" value="InterPro"/>
</dbReference>
<keyword evidence="8" id="KW-1185">Reference proteome</keyword>
<proteinExistence type="predicted"/>
<dbReference type="InterPro" id="IPR039421">
    <property type="entry name" value="Type_1_exporter"/>
</dbReference>
<dbReference type="SUPFAM" id="SSF52540">
    <property type="entry name" value="P-loop containing nucleoside triphosphate hydrolases"/>
    <property type="match status" value="1"/>
</dbReference>